<evidence type="ECO:0000256" key="2">
    <source>
        <dbReference type="SAM" id="Phobius"/>
    </source>
</evidence>
<comment type="caution">
    <text evidence="3">The sequence shown here is derived from an EMBL/GenBank/DDBJ whole genome shotgun (WGS) entry which is preliminary data.</text>
</comment>
<evidence type="ECO:0000313" key="3">
    <source>
        <dbReference type="EMBL" id="TRL35184.1"/>
    </source>
</evidence>
<proteinExistence type="predicted"/>
<name>A0A549SZX3_METSR</name>
<dbReference type="PANTHER" id="PTHR43471">
    <property type="entry name" value="ABC TRANSPORTER PERMEASE"/>
    <property type="match status" value="1"/>
</dbReference>
<feature type="transmembrane region" description="Helical" evidence="2">
    <location>
        <begin position="228"/>
        <end position="251"/>
    </location>
</feature>
<organism evidence="3 4">
    <name type="scientific">Methylosinus sporium</name>
    <dbReference type="NCBI Taxonomy" id="428"/>
    <lineage>
        <taxon>Bacteria</taxon>
        <taxon>Pseudomonadati</taxon>
        <taxon>Pseudomonadota</taxon>
        <taxon>Alphaproteobacteria</taxon>
        <taxon>Hyphomicrobiales</taxon>
        <taxon>Methylocystaceae</taxon>
        <taxon>Methylosinus</taxon>
    </lineage>
</organism>
<gene>
    <name evidence="3" type="ORF">FM996_08355</name>
</gene>
<dbReference type="Pfam" id="PF12040">
    <property type="entry name" value="DUF3526"/>
    <property type="match status" value="1"/>
</dbReference>
<feature type="transmembrane region" description="Helical" evidence="2">
    <location>
        <begin position="452"/>
        <end position="474"/>
    </location>
</feature>
<dbReference type="EMBL" id="VJMF01000033">
    <property type="protein sequence ID" value="TRL35184.1"/>
    <property type="molecule type" value="Genomic_DNA"/>
</dbReference>
<accession>A0A549SZX3</accession>
<keyword evidence="1" id="KW-0175">Coiled coil</keyword>
<feature type="transmembrane region" description="Helical" evidence="2">
    <location>
        <begin position="263"/>
        <end position="284"/>
    </location>
</feature>
<reference evidence="3 4" key="1">
    <citation type="submission" date="2019-07" db="EMBL/GenBank/DDBJ databases">
        <title>Ln-dependent methylotrophs.</title>
        <authorList>
            <person name="Tani A."/>
        </authorList>
    </citation>
    <scope>NUCLEOTIDE SEQUENCE [LARGE SCALE GENOMIC DNA]</scope>
    <source>
        <strain evidence="3 4">SM89A</strain>
    </source>
</reference>
<dbReference type="Proteomes" id="UP000316781">
    <property type="component" value="Unassembled WGS sequence"/>
</dbReference>
<keyword evidence="2" id="KW-1133">Transmembrane helix</keyword>
<protein>
    <submittedName>
        <fullName evidence="3">DUF3526 domain-containing protein</fullName>
    </submittedName>
</protein>
<keyword evidence="2" id="KW-0812">Transmembrane</keyword>
<evidence type="ECO:0000313" key="4">
    <source>
        <dbReference type="Proteomes" id="UP000316781"/>
    </source>
</evidence>
<keyword evidence="2" id="KW-0472">Membrane</keyword>
<dbReference type="PANTHER" id="PTHR43471:SF14">
    <property type="entry name" value="ABC-2 TYPE TRANSPORT SYSTEM PERMEASE PROTEIN"/>
    <property type="match status" value="1"/>
</dbReference>
<dbReference type="RefSeq" id="WP_142862619.1">
    <property type="nucleotide sequence ID" value="NZ_VJMF01000033.1"/>
</dbReference>
<feature type="transmembrane region" description="Helical" evidence="2">
    <location>
        <begin position="201"/>
        <end position="222"/>
    </location>
</feature>
<dbReference type="AlphaFoldDB" id="A0A549SZX3"/>
<feature type="transmembrane region" description="Helical" evidence="2">
    <location>
        <begin position="154"/>
        <end position="175"/>
    </location>
</feature>
<evidence type="ECO:0000256" key="1">
    <source>
        <dbReference type="SAM" id="Coils"/>
    </source>
</evidence>
<feature type="coiled-coil region" evidence="1">
    <location>
        <begin position="340"/>
        <end position="374"/>
    </location>
</feature>
<sequence>MTFSAFLAAWRFEWRLLRRDAAEWAVLAAIATMSALAFFDGAERIAAQKAAIEDARRDETLRLDSLRKTLADLDAGRVKGETPPYRDPRNAVFVGGGSAAAVAALEPTPLAIVATGQSDLFPAALKVTSGTKDSFLFADEIENPAHLASGSIDLSFVLVFVFPLAILALCFDLSAGEREKGTLALTLASAESPTAVLLGKLAARAGLPILAMIAATCAGVYLLRGAEPFASCAFALLIAAIFAYGAFWALLAAVVDSFGKSSAYNALALIAVWAGLTMIAPAAVNTLADALYPAPSRSEMTLAARAATTDADRERDAALARYAEEHPDATATEMKLGDAKERTIRRLAALETANARVEEVMARHEAQLARQRALADRLSFLSPALLMYRSVADIAGSGDRRYVEFSEQLDDFHKRWRDFFWSRAHAGQSLTQADYAALPRFPASANVASASAGVASALAAGVGLPALLLAVLAWRGLRRCKAA</sequence>
<feature type="transmembrane region" description="Helical" evidence="2">
    <location>
        <begin position="21"/>
        <end position="39"/>
    </location>
</feature>
<dbReference type="InterPro" id="IPR021913">
    <property type="entry name" value="DUF3526"/>
</dbReference>